<feature type="active site" description="Charge relay system" evidence="5">
    <location>
        <position position="175"/>
    </location>
</feature>
<name>A0A1G1SVG6_9BACT</name>
<accession>A0A1G1SVG6</accession>
<reference evidence="10 11" key="1">
    <citation type="submission" date="2016-08" db="EMBL/GenBank/DDBJ databases">
        <title>Hymenobacter coccineus sp. nov., Hymenobacter lapidarius sp. nov. and Hymenobacter glacialis sp. nov., isolated from Antarctic soil.</title>
        <authorList>
            <person name="Sedlacek I."/>
            <person name="Kralova S."/>
            <person name="Kyrova K."/>
            <person name="Maslanova I."/>
            <person name="Stankova E."/>
            <person name="Vrbovska V."/>
            <person name="Nemec M."/>
            <person name="Bartak M."/>
            <person name="Svec P."/>
            <person name="Busse H.-J."/>
            <person name="Pantucek R."/>
        </authorList>
    </citation>
    <scope>NUCLEOTIDE SEQUENCE [LARGE SCALE GENOMIC DNA]</scope>
    <source>
        <strain evidence="10 11">CCM 8643</strain>
    </source>
</reference>
<dbReference type="InterPro" id="IPR023827">
    <property type="entry name" value="Peptidase_S8_Asp-AS"/>
</dbReference>
<evidence type="ECO:0000259" key="8">
    <source>
        <dbReference type="Pfam" id="PF00082"/>
    </source>
</evidence>
<dbReference type="InterPro" id="IPR050131">
    <property type="entry name" value="Peptidase_S8_subtilisin-like"/>
</dbReference>
<dbReference type="Proteomes" id="UP000176294">
    <property type="component" value="Unassembled WGS sequence"/>
</dbReference>
<proteinExistence type="inferred from homology"/>
<dbReference type="GO" id="GO:0006508">
    <property type="term" value="P:proteolysis"/>
    <property type="evidence" value="ECO:0007669"/>
    <property type="project" value="UniProtKB-KW"/>
</dbReference>
<dbReference type="InterPro" id="IPR026444">
    <property type="entry name" value="Secre_tail"/>
</dbReference>
<dbReference type="InterPro" id="IPR015500">
    <property type="entry name" value="Peptidase_S8_subtilisin-rel"/>
</dbReference>
<dbReference type="NCBIfam" id="TIGR04183">
    <property type="entry name" value="Por_Secre_tail"/>
    <property type="match status" value="1"/>
</dbReference>
<dbReference type="PROSITE" id="PS00137">
    <property type="entry name" value="SUBTILASE_HIS"/>
    <property type="match status" value="1"/>
</dbReference>
<feature type="active site" description="Charge relay system" evidence="5">
    <location>
        <position position="395"/>
    </location>
</feature>
<dbReference type="InterPro" id="IPR022398">
    <property type="entry name" value="Peptidase_S8_His-AS"/>
</dbReference>
<dbReference type="GO" id="GO:0004252">
    <property type="term" value="F:serine-type endopeptidase activity"/>
    <property type="evidence" value="ECO:0007669"/>
    <property type="project" value="UniProtKB-UniRule"/>
</dbReference>
<dbReference type="EMBL" id="MDZB01000142">
    <property type="protein sequence ID" value="OGX82628.1"/>
    <property type="molecule type" value="Genomic_DNA"/>
</dbReference>
<feature type="signal peptide" evidence="7">
    <location>
        <begin position="1"/>
        <end position="20"/>
    </location>
</feature>
<dbReference type="PRINTS" id="PR00723">
    <property type="entry name" value="SUBTILISIN"/>
</dbReference>
<evidence type="ECO:0000256" key="1">
    <source>
        <dbReference type="ARBA" id="ARBA00011073"/>
    </source>
</evidence>
<feature type="domain" description="Peptidase S8/S53" evidence="8">
    <location>
        <begin position="167"/>
        <end position="449"/>
    </location>
</feature>
<sequence>MKQLYATLALLAALSAPAQGQTPASATRLIVRLNDDLSPTASPAVLAAKTQALERLNRRHGAKLAQPLNPGRPQQRTTAAPAMYLISLPAGADAQQAMRDYQQSGLFRYVELDAAGEGGGVQGVVPNDALYNRQWSLKNTGTFSLSAARAGADIAMEDGWAITRGDSSVTVAIIDSGCKLDHPEFAQRIWRNRQEIAGNGLDDDGNGYIDDVRGWNFANNNNDPTDDHGHGTNVTGIVGASGNNAVGYAGVNWACKLMVCKGLDARNNGFYSWWTSAIYYAVNNGARVINMSLGGLSASQATQDAVDYAAQRGVVVVACMMNTNTSTPYYPAALTGVVAVGSTDPNDARSSPFFWSGSSGSNYGAHLSVVAPGNYIYGLNHLSNTNYGSYWGGTSQATPHVAGLVSLLLTLRPQLTATQVKTTLQATADDRVGKPTEDLAGWDQYYGFGRVNAARALTSVVTGTARPQVPASALQVFPNPARNQLTVTTTDARLLHRDVQLFNSLGQLVYRQALATATVQLPLALPPGAYWLTVAGTGRQLIIE</sequence>
<dbReference type="AlphaFoldDB" id="A0A1G1SVG6"/>
<keyword evidence="3 5" id="KW-0378">Hydrolase</keyword>
<dbReference type="InterPro" id="IPR023828">
    <property type="entry name" value="Peptidase_S8_Ser-AS"/>
</dbReference>
<dbReference type="CDD" id="cd07473">
    <property type="entry name" value="Peptidases_S8_Subtilisin_like"/>
    <property type="match status" value="1"/>
</dbReference>
<organism evidence="10 11">
    <name type="scientific">Hymenobacter lapidarius</name>
    <dbReference type="NCBI Taxonomy" id="1908237"/>
    <lineage>
        <taxon>Bacteria</taxon>
        <taxon>Pseudomonadati</taxon>
        <taxon>Bacteroidota</taxon>
        <taxon>Cytophagia</taxon>
        <taxon>Cytophagales</taxon>
        <taxon>Hymenobacteraceae</taxon>
        <taxon>Hymenobacter</taxon>
    </lineage>
</organism>
<evidence type="ECO:0000256" key="3">
    <source>
        <dbReference type="ARBA" id="ARBA00022801"/>
    </source>
</evidence>
<dbReference type="Pfam" id="PF18962">
    <property type="entry name" value="Por_Secre_tail"/>
    <property type="match status" value="1"/>
</dbReference>
<dbReference type="SUPFAM" id="SSF52743">
    <property type="entry name" value="Subtilisin-like"/>
    <property type="match status" value="1"/>
</dbReference>
<keyword evidence="11" id="KW-1185">Reference proteome</keyword>
<dbReference type="STRING" id="1908237.BEN47_04440"/>
<dbReference type="PROSITE" id="PS00136">
    <property type="entry name" value="SUBTILASE_ASP"/>
    <property type="match status" value="1"/>
</dbReference>
<dbReference type="Pfam" id="PF00082">
    <property type="entry name" value="Peptidase_S8"/>
    <property type="match status" value="1"/>
</dbReference>
<feature type="active site" description="Charge relay system" evidence="5">
    <location>
        <position position="230"/>
    </location>
</feature>
<feature type="chain" id="PRO_5009578503" evidence="7">
    <location>
        <begin position="21"/>
        <end position="544"/>
    </location>
</feature>
<dbReference type="InterPro" id="IPR000209">
    <property type="entry name" value="Peptidase_S8/S53_dom"/>
</dbReference>
<evidence type="ECO:0000256" key="5">
    <source>
        <dbReference type="PROSITE-ProRule" id="PRU01240"/>
    </source>
</evidence>
<evidence type="ECO:0000256" key="2">
    <source>
        <dbReference type="ARBA" id="ARBA00022670"/>
    </source>
</evidence>
<dbReference type="PROSITE" id="PS00138">
    <property type="entry name" value="SUBTILASE_SER"/>
    <property type="match status" value="1"/>
</dbReference>
<keyword evidence="2 5" id="KW-0645">Protease</keyword>
<keyword evidence="7" id="KW-0732">Signal</keyword>
<dbReference type="RefSeq" id="WP_070729897.1">
    <property type="nucleotide sequence ID" value="NZ_MDZB01000142.1"/>
</dbReference>
<gene>
    <name evidence="10" type="ORF">BEN47_04440</name>
</gene>
<dbReference type="PANTHER" id="PTHR43806:SF11">
    <property type="entry name" value="CEREVISIN-RELATED"/>
    <property type="match status" value="1"/>
</dbReference>
<dbReference type="InterPro" id="IPR034204">
    <property type="entry name" value="PfSUB1-like_cat_dom"/>
</dbReference>
<evidence type="ECO:0000259" key="9">
    <source>
        <dbReference type="Pfam" id="PF18962"/>
    </source>
</evidence>
<dbReference type="Gene3D" id="3.40.50.200">
    <property type="entry name" value="Peptidase S8/S53 domain"/>
    <property type="match status" value="1"/>
</dbReference>
<evidence type="ECO:0000256" key="6">
    <source>
        <dbReference type="RuleBase" id="RU003355"/>
    </source>
</evidence>
<dbReference type="OrthoDB" id="9798386at2"/>
<evidence type="ECO:0000256" key="7">
    <source>
        <dbReference type="SAM" id="SignalP"/>
    </source>
</evidence>
<evidence type="ECO:0000313" key="11">
    <source>
        <dbReference type="Proteomes" id="UP000176294"/>
    </source>
</evidence>
<comment type="similarity">
    <text evidence="1 5 6">Belongs to the peptidase S8 family.</text>
</comment>
<dbReference type="PANTHER" id="PTHR43806">
    <property type="entry name" value="PEPTIDASE S8"/>
    <property type="match status" value="1"/>
</dbReference>
<keyword evidence="4 5" id="KW-0720">Serine protease</keyword>
<evidence type="ECO:0000313" key="10">
    <source>
        <dbReference type="EMBL" id="OGX82628.1"/>
    </source>
</evidence>
<feature type="domain" description="Secretion system C-terminal sorting" evidence="9">
    <location>
        <begin position="476"/>
        <end position="538"/>
    </location>
</feature>
<protein>
    <submittedName>
        <fullName evidence="10">Uncharacterized protein</fullName>
    </submittedName>
</protein>
<evidence type="ECO:0000256" key="4">
    <source>
        <dbReference type="ARBA" id="ARBA00022825"/>
    </source>
</evidence>
<dbReference type="InterPro" id="IPR036852">
    <property type="entry name" value="Peptidase_S8/S53_dom_sf"/>
</dbReference>
<comment type="caution">
    <text evidence="10">The sequence shown here is derived from an EMBL/GenBank/DDBJ whole genome shotgun (WGS) entry which is preliminary data.</text>
</comment>
<dbReference type="PROSITE" id="PS51892">
    <property type="entry name" value="SUBTILASE"/>
    <property type="match status" value="1"/>
</dbReference>